<dbReference type="NCBIfam" id="TIGR04183">
    <property type="entry name" value="Por_Secre_tail"/>
    <property type="match status" value="1"/>
</dbReference>
<evidence type="ECO:0000259" key="4">
    <source>
        <dbReference type="SMART" id="SM00635"/>
    </source>
</evidence>
<dbReference type="AlphaFoldDB" id="A4CKG7"/>
<organism evidence="5 6">
    <name type="scientific">Robiginitalea biformata (strain ATCC BAA-864 / DSM 15991 / KCTC 12146 / HTCC2501)</name>
    <dbReference type="NCBI Taxonomy" id="313596"/>
    <lineage>
        <taxon>Bacteria</taxon>
        <taxon>Pseudomonadati</taxon>
        <taxon>Bacteroidota</taxon>
        <taxon>Flavobacteriia</taxon>
        <taxon>Flavobacteriales</taxon>
        <taxon>Flavobacteriaceae</taxon>
        <taxon>Robiginitalea</taxon>
    </lineage>
</organism>
<dbReference type="Pfam" id="PF16586">
    <property type="entry name" value="DUF5060"/>
    <property type="match status" value="1"/>
</dbReference>
<dbReference type="Pfam" id="PF12904">
    <property type="entry name" value="Collagen_bind_2"/>
    <property type="match status" value="1"/>
</dbReference>
<dbReference type="Gene3D" id="2.60.40.2030">
    <property type="match status" value="1"/>
</dbReference>
<dbReference type="Pfam" id="PF02368">
    <property type="entry name" value="Big_2"/>
    <property type="match status" value="1"/>
</dbReference>
<dbReference type="RefSeq" id="WP_015754683.1">
    <property type="nucleotide sequence ID" value="NC_013222.1"/>
</dbReference>
<evidence type="ECO:0000256" key="2">
    <source>
        <dbReference type="SAM" id="MobiDB-lite"/>
    </source>
</evidence>
<dbReference type="InterPro" id="IPR038081">
    <property type="entry name" value="CalX-like_sf"/>
</dbReference>
<dbReference type="Gene3D" id="2.60.40.10">
    <property type="entry name" value="Immunoglobulins"/>
    <property type="match status" value="1"/>
</dbReference>
<feature type="domain" description="BIG2" evidence="4">
    <location>
        <begin position="828"/>
        <end position="905"/>
    </location>
</feature>
<evidence type="ECO:0000256" key="3">
    <source>
        <dbReference type="SAM" id="SignalP"/>
    </source>
</evidence>
<dbReference type="InterPro" id="IPR024749">
    <property type="entry name" value="Collagen-bd_put"/>
</dbReference>
<evidence type="ECO:0000256" key="1">
    <source>
        <dbReference type="ARBA" id="ARBA00022729"/>
    </source>
</evidence>
<evidence type="ECO:0000313" key="6">
    <source>
        <dbReference type="Proteomes" id="UP000009049"/>
    </source>
</evidence>
<feature type="chain" id="PRO_5002666262" description="BIG2 domain-containing protein" evidence="3">
    <location>
        <begin position="19"/>
        <end position="1160"/>
    </location>
</feature>
<dbReference type="InterPro" id="IPR026444">
    <property type="entry name" value="Secre_tail"/>
</dbReference>
<dbReference type="SUPFAM" id="SSF141072">
    <property type="entry name" value="CalX-like"/>
    <property type="match status" value="1"/>
</dbReference>
<dbReference type="InterPro" id="IPR008964">
    <property type="entry name" value="Invasin/intimin_cell_adhesion"/>
</dbReference>
<reference evidence="5 6" key="1">
    <citation type="journal article" date="2009" name="J. Bacteriol.">
        <title>Complete genome sequence of Robiginitalea biformata HTCC2501.</title>
        <authorList>
            <person name="Oh H.M."/>
            <person name="Giovannoni S.J."/>
            <person name="Lee K."/>
            <person name="Ferriera S."/>
            <person name="Johnson J."/>
            <person name="Cho J.C."/>
        </authorList>
    </citation>
    <scope>NUCLEOTIDE SEQUENCE [LARGE SCALE GENOMIC DNA]</scope>
    <source>
        <strain evidence="6">ATCC BAA-864 / HTCC2501 / KCTC 12146</strain>
    </source>
</reference>
<proteinExistence type="predicted"/>
<dbReference type="Gene3D" id="3.20.20.80">
    <property type="entry name" value="Glycosidases"/>
    <property type="match status" value="1"/>
</dbReference>
<feature type="compositionally biased region" description="Acidic residues" evidence="2">
    <location>
        <begin position="953"/>
        <end position="967"/>
    </location>
</feature>
<accession>A4CKG7</accession>
<feature type="signal peptide" evidence="3">
    <location>
        <begin position="1"/>
        <end position="18"/>
    </location>
</feature>
<dbReference type="SMART" id="SM00635">
    <property type="entry name" value="BID_2"/>
    <property type="match status" value="1"/>
</dbReference>
<keyword evidence="1 3" id="KW-0732">Signal</keyword>
<evidence type="ECO:0000313" key="5">
    <source>
        <dbReference type="EMBL" id="EAR15366.1"/>
    </source>
</evidence>
<gene>
    <name evidence="5" type="ordered locus">RB2501_13599</name>
</gene>
<dbReference type="EMBL" id="CP001712">
    <property type="protein sequence ID" value="EAR15366.1"/>
    <property type="molecule type" value="Genomic_DNA"/>
</dbReference>
<dbReference type="OrthoDB" id="266054at2"/>
<dbReference type="InterPro" id="IPR032260">
    <property type="entry name" value="DUF5060"/>
</dbReference>
<protein>
    <recommendedName>
        <fullName evidence="4">BIG2 domain-containing protein</fullName>
    </recommendedName>
</protein>
<feature type="region of interest" description="Disordered" evidence="2">
    <location>
        <begin position="909"/>
        <end position="974"/>
    </location>
</feature>
<dbReference type="Gene3D" id="2.60.40.1080">
    <property type="match status" value="1"/>
</dbReference>
<keyword evidence="6" id="KW-1185">Reference proteome</keyword>
<dbReference type="HOGENOM" id="CLU_275321_0_0_10"/>
<dbReference type="Proteomes" id="UP000009049">
    <property type="component" value="Chromosome"/>
</dbReference>
<feature type="region of interest" description="Disordered" evidence="2">
    <location>
        <begin position="432"/>
        <end position="459"/>
    </location>
</feature>
<dbReference type="STRING" id="313596.RB2501_13599"/>
<dbReference type="InterPro" id="IPR013783">
    <property type="entry name" value="Ig-like_fold"/>
</dbReference>
<dbReference type="InterPro" id="IPR003343">
    <property type="entry name" value="Big_2"/>
</dbReference>
<dbReference type="SUPFAM" id="SSF49373">
    <property type="entry name" value="Invasin/intimin cell-adhesion fragments"/>
    <property type="match status" value="1"/>
</dbReference>
<dbReference type="eggNOG" id="COG5492">
    <property type="taxonomic scope" value="Bacteria"/>
</dbReference>
<name>A4CKG7_ROBBH</name>
<dbReference type="KEGG" id="rbi:RB2501_13599"/>
<feature type="compositionally biased region" description="Gly residues" evidence="2">
    <location>
        <begin position="916"/>
        <end position="952"/>
    </location>
</feature>
<sequence length="1160" mass="124658">MSPRNLLLSLTLFVFATAGLRAQGQVTGELQKWHRIQILFDGPQTSESASQNPFLNYRLNVLFTAPDGREFTVPGFFAADGNAAESSATSGNKWAVRFSPDQVGTWTYTASFRTGDEVAISLDPNAGTATGFDGASGSFQIGLSTKSAPDNRSKGRLEYVGERYLRFRENGTYFLKAGADSPENLLAYADFDNTVASKTWSPHLGDWQQGDAEWKNGKGRALIGAVNYLASKGMNAFSFLTMSVIGDGKDVWPWVSTTHSGLDEPGGQDAANRLRYDVSKLEQWEILFQHADSKGMFLHFKTQEEENDRLLDGGELGVQRKLYYRELVARFGHHLALNWNLGEENDLYDELGDTNNTRVRAYASYIKSLDPYNHHIVIHSYPNSQSELYEPLLGDSDLTGPSLQIQINNIHRDVKRWINDSKASGKQWVVTNDEQGDHTTGVAADASYGGDKGSRGDNRSDVRHKTLWGTLMAGGAGVEYYFGYQTGVTDLTAEDWRSRKTKWEDAKLALDFFNDYLPFWAMESRDELISKSGSYCFAKTGEIYVVYIPSSGTESLNLSGVSGTYSVRWYNPRSGGSLKQGSVATINGGGVRNLGTAPTDTGADWVALVEKTSDSGGDGGGTGNCEADFEEQNGRVIIEAENLDLAQGWNTGNSFADATGSGYIVWKGGNSFSSPGNGTISTSIVIHTPGTYRFEWRNKVGHGTNSTEANDSWVRFPDADDFYGEKNGSRVYPKGSGKTPNPAGASADGWFKVYLSGTTDWTWSTNTSDHDAHQIYAEFDTPGVYTLQISGRSNDHLIDRITLALAGQSATDLSLGETLCEGGSETVAVTGVTVTPGDATLLIGETLQFTAAVLPADATNKSVSWSSSDPSVAIVSGNGTVQALSEGQVEITATTADGNFTHSALLTVEAADPPGGDTGDGGSGEDPGNDGGSGEDPGNDGGSGEDPGNDGGSGEDPDGDGSGEEPGDGAAQAAIQAVDVRQTEGRPLIFEFALSQPVSERIVLELEFVDITTEQSDYVVSETELVFEPGSQQAFLEVRTISDLKTEEDESFQIKVVRVVSGQVTVPDILATGTILDDDRDMKVSPNPATSYSLVQMSNVQEGTYELEIFAASGHLMQRETVTADGSGIASVTLAGMAKGLYIVKLTGIDYAYTAKMLVK</sequence>